<protein>
    <submittedName>
        <fullName evidence="1">Uncharacterized protein</fullName>
    </submittedName>
</protein>
<evidence type="ECO:0000313" key="2">
    <source>
        <dbReference type="Proteomes" id="UP001596203"/>
    </source>
</evidence>
<gene>
    <name evidence="1" type="ORF">ACFP2T_37470</name>
</gene>
<organism evidence="1 2">
    <name type="scientific">Plantactinospora solaniradicis</name>
    <dbReference type="NCBI Taxonomy" id="1723736"/>
    <lineage>
        <taxon>Bacteria</taxon>
        <taxon>Bacillati</taxon>
        <taxon>Actinomycetota</taxon>
        <taxon>Actinomycetes</taxon>
        <taxon>Micromonosporales</taxon>
        <taxon>Micromonosporaceae</taxon>
        <taxon>Plantactinospora</taxon>
    </lineage>
</organism>
<evidence type="ECO:0000313" key="1">
    <source>
        <dbReference type="EMBL" id="MFC6021840.1"/>
    </source>
</evidence>
<reference evidence="2" key="1">
    <citation type="journal article" date="2019" name="Int. J. Syst. Evol. Microbiol.">
        <title>The Global Catalogue of Microorganisms (GCM) 10K type strain sequencing project: providing services to taxonomists for standard genome sequencing and annotation.</title>
        <authorList>
            <consortium name="The Broad Institute Genomics Platform"/>
            <consortium name="The Broad Institute Genome Sequencing Center for Infectious Disease"/>
            <person name="Wu L."/>
            <person name="Ma J."/>
        </authorList>
    </citation>
    <scope>NUCLEOTIDE SEQUENCE [LARGE SCALE GENOMIC DNA]</scope>
    <source>
        <strain evidence="2">ZS-35-S2</strain>
    </source>
</reference>
<dbReference type="Proteomes" id="UP001596203">
    <property type="component" value="Unassembled WGS sequence"/>
</dbReference>
<accession>A0ABW1KJQ3</accession>
<sequence>MEHNENAKEVIQPAATVHGYQAHEAINPFARLAHDTNGQLRPRFRLVSRAAGKLACGDFVIEPALGPVHVVATEPMSTGPKAAGADVQVRWRDIDGPCTAIGRYPASLMFATSHPAAADICLIERGIAQARHKGGSIKAPIARLIAAHLQWDPQTALYRFAVDGSLNDRLLDELDQVKHRQLPQLRAWVDALACYHLGRDDHGPLPGWKPELARARPLALKVSSRRSAELPPPLRSDLVSSEVALQLVDAAFALGAAARYKDHFSSAYLTRILERWSSRRL</sequence>
<comment type="caution">
    <text evidence="1">The sequence shown here is derived from an EMBL/GenBank/DDBJ whole genome shotgun (WGS) entry which is preliminary data.</text>
</comment>
<dbReference type="RefSeq" id="WP_377430568.1">
    <property type="nucleotide sequence ID" value="NZ_JBHSPR010000053.1"/>
</dbReference>
<proteinExistence type="predicted"/>
<dbReference type="EMBL" id="JBHSPR010000053">
    <property type="protein sequence ID" value="MFC6021840.1"/>
    <property type="molecule type" value="Genomic_DNA"/>
</dbReference>
<name>A0ABW1KJQ3_9ACTN</name>
<keyword evidence="2" id="KW-1185">Reference proteome</keyword>